<dbReference type="RefSeq" id="WP_377257826.1">
    <property type="nucleotide sequence ID" value="NZ_JBHMAA010000008.1"/>
</dbReference>
<comment type="caution">
    <text evidence="2">The sequence shown here is derived from an EMBL/GenBank/DDBJ whole genome shotgun (WGS) entry which is preliminary data.</text>
</comment>
<keyword evidence="3" id="KW-1185">Reference proteome</keyword>
<dbReference type="Pfam" id="PF18631">
    <property type="entry name" value="Cucumopine_C"/>
    <property type="match status" value="1"/>
</dbReference>
<name>A0ABV6ACY7_9HYPH</name>
<organism evidence="2 3">
    <name type="scientific">Rhizobium puerariae</name>
    <dbReference type="NCBI Taxonomy" id="1585791"/>
    <lineage>
        <taxon>Bacteria</taxon>
        <taxon>Pseudomonadati</taxon>
        <taxon>Pseudomonadota</taxon>
        <taxon>Alphaproteobacteria</taxon>
        <taxon>Hyphomicrobiales</taxon>
        <taxon>Rhizobiaceae</taxon>
        <taxon>Rhizobium/Agrobacterium group</taxon>
        <taxon>Rhizobium</taxon>
    </lineage>
</organism>
<gene>
    <name evidence="2" type="ORF">ACFFP0_06540</name>
</gene>
<reference evidence="2 3" key="1">
    <citation type="submission" date="2024-09" db="EMBL/GenBank/DDBJ databases">
        <authorList>
            <person name="Sun Q."/>
            <person name="Mori K."/>
        </authorList>
    </citation>
    <scope>NUCLEOTIDE SEQUENCE [LARGE SCALE GENOMIC DNA]</scope>
    <source>
        <strain evidence="2 3">TBRC 4938</strain>
    </source>
</reference>
<dbReference type="InterPro" id="IPR040602">
    <property type="entry name" value="Cucumopine_C"/>
</dbReference>
<dbReference type="Gene3D" id="2.40.100.20">
    <property type="match status" value="1"/>
</dbReference>
<sequence>MNQPQQDTIERFLQDISAETARIEREEPEDHRKLRTGMLDDRAGCYGQYFGTWDIAHGMLRDCSMYALYPMVRMARLPEMEKQLPRLIEELLVPYTNYLGYSGFPQFEEFGDRLRGLMAKASPAELERMLSAFLLYVNRLYCWAYHYFPWNLGEQFKYADAEAIDAALAADAVVKDGFTPTRTLIRMTWEPLGISVRAWLATDQNPELCDDLLKALPFRILQEHPMVTGESMFAWAPMTSTAPVRVKEEIRKAPLGRLRFSQRTGQKLIVQYGLTKETILAPVLGGVIEEDLHKLQEVGRAVWKATYETKELIWLTVEEL</sequence>
<feature type="domain" description="Cucumopine synthase C-terminal helical bundle" evidence="1">
    <location>
        <begin position="10"/>
        <end position="146"/>
    </location>
</feature>
<evidence type="ECO:0000259" key="1">
    <source>
        <dbReference type="Pfam" id="PF18631"/>
    </source>
</evidence>
<dbReference type="Proteomes" id="UP001589692">
    <property type="component" value="Unassembled WGS sequence"/>
</dbReference>
<evidence type="ECO:0000313" key="2">
    <source>
        <dbReference type="EMBL" id="MFB9948499.1"/>
    </source>
</evidence>
<protein>
    <recommendedName>
        <fullName evidence="1">Cucumopine synthase C-terminal helical bundle domain-containing protein</fullName>
    </recommendedName>
</protein>
<accession>A0ABV6ACY7</accession>
<evidence type="ECO:0000313" key="3">
    <source>
        <dbReference type="Proteomes" id="UP001589692"/>
    </source>
</evidence>
<proteinExistence type="predicted"/>
<dbReference type="EMBL" id="JBHMAA010000008">
    <property type="protein sequence ID" value="MFB9948499.1"/>
    <property type="molecule type" value="Genomic_DNA"/>
</dbReference>